<evidence type="ECO:0000259" key="1">
    <source>
        <dbReference type="Pfam" id="PF00781"/>
    </source>
</evidence>
<dbReference type="SUPFAM" id="SSF111331">
    <property type="entry name" value="NAD kinase/diacylglycerol kinase-like"/>
    <property type="match status" value="1"/>
</dbReference>
<sequence>MTKTWLIVNEASGSYDAAVIADIVTWFAESDHPVDCIVRCPDEDLPTPDKLDREGVETLAIYAGDGTTNSALKQAAGWDGDVLILPGGTMNLLARALHGDQPCRSIIAEAARNRRTTKLNTVEIGESIAYVGVIAGPTTSWARVRENARHTELADLVFNAIPAAISESLGGPQVGIQGDERRFPAIFAAPRDSSMALCGFTASSVGEVLSHASAWLGGDFREGPREDLGSARSATLVSEAETIGLLIDGEPAEAKPGDTLALGQAPHNFIETRAPAAP</sequence>
<evidence type="ECO:0000313" key="3">
    <source>
        <dbReference type="Proteomes" id="UP000589292"/>
    </source>
</evidence>
<evidence type="ECO:0000313" key="2">
    <source>
        <dbReference type="EMBL" id="MBA1373108.1"/>
    </source>
</evidence>
<dbReference type="AlphaFoldDB" id="A0A7V8RAY2"/>
<organism evidence="2 3">
    <name type="scientific">Sphingomonas ursincola</name>
    <dbReference type="NCBI Taxonomy" id="56361"/>
    <lineage>
        <taxon>Bacteria</taxon>
        <taxon>Pseudomonadati</taxon>
        <taxon>Pseudomonadota</taxon>
        <taxon>Alphaproteobacteria</taxon>
        <taxon>Sphingomonadales</taxon>
        <taxon>Sphingomonadaceae</taxon>
        <taxon>Sphingomonas</taxon>
    </lineage>
</organism>
<dbReference type="EMBL" id="VDES01000001">
    <property type="protein sequence ID" value="MBA1373108.1"/>
    <property type="molecule type" value="Genomic_DNA"/>
</dbReference>
<dbReference type="RefSeq" id="WP_181266248.1">
    <property type="nucleotide sequence ID" value="NZ_BAAAGB010000002.1"/>
</dbReference>
<reference evidence="2 3" key="1">
    <citation type="journal article" date="1994" name="Int. J. Syst. Bacteriol.">
        <title>Phylogenetic positions of novel aerobic, bacteriochlorophyll a-containing bacteria and description of Roseococcus thiosulfatophilus gen. nov., sp. nov., Erythromicrobium ramosum gen. nov., sp. nov., and Erythrobacter litoralis sp. nov.</title>
        <authorList>
            <person name="Yurkov V."/>
            <person name="Stackebrandt E."/>
            <person name="Holmes A."/>
            <person name="Fuerst J.A."/>
            <person name="Hugenholtz P."/>
            <person name="Golecki J."/>
            <person name="Gad'on N."/>
            <person name="Gorlenko V.M."/>
            <person name="Kompantseva E.I."/>
            <person name="Drews G."/>
        </authorList>
    </citation>
    <scope>NUCLEOTIDE SEQUENCE [LARGE SCALE GENOMIC DNA]</scope>
    <source>
        <strain evidence="2 3">KR-99</strain>
    </source>
</reference>
<proteinExistence type="predicted"/>
<gene>
    <name evidence="2" type="ORF">FG486_02055</name>
</gene>
<dbReference type="InterPro" id="IPR017438">
    <property type="entry name" value="ATP-NAD_kinase_N"/>
</dbReference>
<protein>
    <recommendedName>
        <fullName evidence="1">DAGKc domain-containing protein</fullName>
    </recommendedName>
</protein>
<accession>A0A7V8RAY2</accession>
<keyword evidence="3" id="KW-1185">Reference proteome</keyword>
<dbReference type="InterPro" id="IPR001206">
    <property type="entry name" value="Diacylglycerol_kinase_cat_dom"/>
</dbReference>
<name>A0A7V8RAY2_9SPHN</name>
<dbReference type="Gene3D" id="3.40.50.10330">
    <property type="entry name" value="Probable inorganic polyphosphate/atp-NAD kinase, domain 1"/>
    <property type="match status" value="1"/>
</dbReference>
<dbReference type="Proteomes" id="UP000589292">
    <property type="component" value="Unassembled WGS sequence"/>
</dbReference>
<dbReference type="GO" id="GO:0016301">
    <property type="term" value="F:kinase activity"/>
    <property type="evidence" value="ECO:0007669"/>
    <property type="project" value="InterPro"/>
</dbReference>
<feature type="domain" description="DAGKc" evidence="1">
    <location>
        <begin position="4"/>
        <end position="121"/>
    </location>
</feature>
<dbReference type="Pfam" id="PF00781">
    <property type="entry name" value="DAGK_cat"/>
    <property type="match status" value="1"/>
</dbReference>
<dbReference type="InterPro" id="IPR016064">
    <property type="entry name" value="NAD/diacylglycerol_kinase_sf"/>
</dbReference>
<comment type="caution">
    <text evidence="2">The sequence shown here is derived from an EMBL/GenBank/DDBJ whole genome shotgun (WGS) entry which is preliminary data.</text>
</comment>